<sequence length="145" mass="15772">MTRAPAVSVRSASRPQSRPKASDTTQPPPSSSRPLEVRVLLGRELGIGPGKADLLEAIAETGSISGAARRMRMSYRRAWSLVARMNQAFREPLVETATGGSHGGGAVLTPFGREVLVRYRAMEHKARMSVEGEVESFRRLLRSGE</sequence>
<evidence type="ECO:0000259" key="2">
    <source>
        <dbReference type="Pfam" id="PF00126"/>
    </source>
</evidence>
<dbReference type="GO" id="GO:0003700">
    <property type="term" value="F:DNA-binding transcription factor activity"/>
    <property type="evidence" value="ECO:0007669"/>
    <property type="project" value="InterPro"/>
</dbReference>
<dbReference type="InterPro" id="IPR036390">
    <property type="entry name" value="WH_DNA-bd_sf"/>
</dbReference>
<gene>
    <name evidence="3" type="ORF">FR698_13540</name>
</gene>
<dbReference type="RefSeq" id="WP_147800736.1">
    <property type="nucleotide sequence ID" value="NZ_VPFL01000022.1"/>
</dbReference>
<dbReference type="AlphaFoldDB" id="A0A5C7EFR2"/>
<dbReference type="InterPro" id="IPR000847">
    <property type="entry name" value="LysR_HTH_N"/>
</dbReference>
<organism evidence="3 4">
    <name type="scientific">Pelomicrobium methylotrophicum</name>
    <dbReference type="NCBI Taxonomy" id="2602750"/>
    <lineage>
        <taxon>Bacteria</taxon>
        <taxon>Pseudomonadati</taxon>
        <taxon>Pseudomonadota</taxon>
        <taxon>Hydrogenophilia</taxon>
        <taxon>Hydrogenophilia incertae sedis</taxon>
        <taxon>Pelomicrobium</taxon>
    </lineage>
</organism>
<evidence type="ECO:0000256" key="1">
    <source>
        <dbReference type="SAM" id="MobiDB-lite"/>
    </source>
</evidence>
<dbReference type="OrthoDB" id="9800709at2"/>
<reference evidence="3 4" key="1">
    <citation type="submission" date="2019-08" db="EMBL/GenBank/DDBJ databases">
        <title>Pelomicrobium methylotrophicum gen. nov., sp. nov. a moderately thermophilic, facultatively anaerobic, lithoautotrophic and methylotrophic bacterium isolated from a terrestrial mud volcano.</title>
        <authorList>
            <person name="Slobodkina G.B."/>
            <person name="Merkel A.Y."/>
            <person name="Slobodkin A.I."/>
        </authorList>
    </citation>
    <scope>NUCLEOTIDE SEQUENCE [LARGE SCALE GENOMIC DNA]</scope>
    <source>
        <strain evidence="3 4">SM250</strain>
    </source>
</reference>
<dbReference type="Proteomes" id="UP000321201">
    <property type="component" value="Unassembled WGS sequence"/>
</dbReference>
<proteinExistence type="predicted"/>
<protein>
    <submittedName>
        <fullName evidence="3">LysR family transcriptional regulator</fullName>
    </submittedName>
</protein>
<dbReference type="InParanoid" id="A0A5C7EFR2"/>
<evidence type="ECO:0000313" key="3">
    <source>
        <dbReference type="EMBL" id="TXF10747.1"/>
    </source>
</evidence>
<dbReference type="Gene3D" id="1.10.10.10">
    <property type="entry name" value="Winged helix-like DNA-binding domain superfamily/Winged helix DNA-binding domain"/>
    <property type="match status" value="1"/>
</dbReference>
<evidence type="ECO:0000313" key="4">
    <source>
        <dbReference type="Proteomes" id="UP000321201"/>
    </source>
</evidence>
<dbReference type="Pfam" id="PF00126">
    <property type="entry name" value="HTH_1"/>
    <property type="match status" value="1"/>
</dbReference>
<comment type="caution">
    <text evidence="3">The sequence shown here is derived from an EMBL/GenBank/DDBJ whole genome shotgun (WGS) entry which is preliminary data.</text>
</comment>
<name>A0A5C7EFR2_9PROT</name>
<accession>A0A5C7EFR2</accession>
<keyword evidence="4" id="KW-1185">Reference proteome</keyword>
<dbReference type="PANTHER" id="PTHR30432">
    <property type="entry name" value="TRANSCRIPTIONAL REGULATOR MODE"/>
    <property type="match status" value="1"/>
</dbReference>
<dbReference type="PANTHER" id="PTHR30432:SF1">
    <property type="entry name" value="DNA-BINDING TRANSCRIPTIONAL DUAL REGULATOR MODE"/>
    <property type="match status" value="1"/>
</dbReference>
<dbReference type="InterPro" id="IPR051815">
    <property type="entry name" value="Molybdate_resp_trans_reg"/>
</dbReference>
<feature type="region of interest" description="Disordered" evidence="1">
    <location>
        <begin position="1"/>
        <end position="34"/>
    </location>
</feature>
<feature type="domain" description="HTH lysR-type" evidence="2">
    <location>
        <begin position="54"/>
        <end position="113"/>
    </location>
</feature>
<dbReference type="InterPro" id="IPR036388">
    <property type="entry name" value="WH-like_DNA-bd_sf"/>
</dbReference>
<dbReference type="SUPFAM" id="SSF46785">
    <property type="entry name" value="Winged helix' DNA-binding domain"/>
    <property type="match status" value="1"/>
</dbReference>
<dbReference type="EMBL" id="VPFL01000022">
    <property type="protein sequence ID" value="TXF10747.1"/>
    <property type="molecule type" value="Genomic_DNA"/>
</dbReference>